<gene>
    <name evidence="1" type="ORF">ECE50_030315</name>
</gene>
<dbReference type="Proteomes" id="UP000281028">
    <property type="component" value="Unassembled WGS sequence"/>
</dbReference>
<accession>A0A9Q5D7N0</accession>
<sequence>MLKRMKPRRLPVLLIKPEIPYRDNEAITRRIMTRLFNAGYDVYAFHEKVLDIVMEQRPPFICVVTSASLRARLKLDYSCGIFFVNVADEDWIHHLRELVRQMNQYRDTTGQQP</sequence>
<evidence type="ECO:0000313" key="1">
    <source>
        <dbReference type="EMBL" id="NSL91156.1"/>
    </source>
</evidence>
<dbReference type="AlphaFoldDB" id="A0A9Q5D7N0"/>
<evidence type="ECO:0000313" key="2">
    <source>
        <dbReference type="Proteomes" id="UP000281028"/>
    </source>
</evidence>
<dbReference type="EMBL" id="RIAR02000001">
    <property type="protein sequence ID" value="NSL91156.1"/>
    <property type="molecule type" value="Genomic_DNA"/>
</dbReference>
<reference evidence="1" key="1">
    <citation type="submission" date="2020-05" db="EMBL/GenBank/DDBJ databases">
        <title>Chitinophaga laudate sp. nov., isolated from a tropical peat swamp.</title>
        <authorList>
            <person name="Goh C.B.S."/>
            <person name="Lee M.S."/>
            <person name="Parimannan S."/>
            <person name="Pasbakhsh P."/>
            <person name="Yule C.M."/>
            <person name="Rajandas H."/>
            <person name="Loke S."/>
            <person name="Croft L."/>
            <person name="Tan J.B.L."/>
        </authorList>
    </citation>
    <scope>NUCLEOTIDE SEQUENCE</scope>
    <source>
        <strain evidence="1">Mgbs1</strain>
    </source>
</reference>
<keyword evidence="2" id="KW-1185">Reference proteome</keyword>
<name>A0A9Q5D7N0_9BACT</name>
<protein>
    <submittedName>
        <fullName evidence="1">Uncharacterized protein</fullName>
    </submittedName>
</protein>
<proteinExistence type="predicted"/>
<comment type="caution">
    <text evidence="1">The sequence shown here is derived from an EMBL/GenBank/DDBJ whole genome shotgun (WGS) entry which is preliminary data.</text>
</comment>
<organism evidence="1 2">
    <name type="scientific">Chitinophaga solisilvae</name>
    <dbReference type="NCBI Taxonomy" id="1233460"/>
    <lineage>
        <taxon>Bacteria</taxon>
        <taxon>Pseudomonadati</taxon>
        <taxon>Bacteroidota</taxon>
        <taxon>Chitinophagia</taxon>
        <taxon>Chitinophagales</taxon>
        <taxon>Chitinophagaceae</taxon>
        <taxon>Chitinophaga</taxon>
    </lineage>
</organism>